<accession>A0A857FUR4</accession>
<dbReference type="InterPro" id="IPR045394">
    <property type="entry name" value="Abhydrolase_dom"/>
</dbReference>
<dbReference type="AlphaFoldDB" id="A0A857FUR4"/>
<evidence type="ECO:0000313" key="3">
    <source>
        <dbReference type="Proteomes" id="UP000464674"/>
    </source>
</evidence>
<gene>
    <name evidence="2" type="ORF">FMA36_17805</name>
</gene>
<dbReference type="EMBL" id="CP041349">
    <property type="protein sequence ID" value="QHC37429.1"/>
    <property type="molecule type" value="Genomic_DNA"/>
</dbReference>
<organism evidence="2 3">
    <name type="scientific">Komagataeibacter xylinus</name>
    <name type="common">Gluconacetobacter xylinus</name>
    <dbReference type="NCBI Taxonomy" id="28448"/>
    <lineage>
        <taxon>Bacteria</taxon>
        <taxon>Pseudomonadati</taxon>
        <taxon>Pseudomonadota</taxon>
        <taxon>Alphaproteobacteria</taxon>
        <taxon>Acetobacterales</taxon>
        <taxon>Acetobacteraceae</taxon>
        <taxon>Komagataeibacter</taxon>
    </lineage>
</organism>
<reference evidence="2 3" key="1">
    <citation type="journal article" date="2020" name="Carbohydr. Polym.">
        <title>Characterization and optimization of production of bacterial cellulose from strain CGMCC 17276 based on whole-genome analysis.</title>
        <authorList>
            <person name="Lu T."/>
            <person name="Gao H."/>
            <person name="Liao B."/>
            <person name="Wu J."/>
            <person name="Zhang W."/>
            <person name="Huang J."/>
            <person name="Liu M."/>
            <person name="Huang J."/>
            <person name="Chang Z."/>
            <person name="Jin M."/>
            <person name="Yi Z."/>
            <person name="Jiang D."/>
        </authorList>
    </citation>
    <scope>NUCLEOTIDE SEQUENCE [LARGE SCALE GENOMIC DNA]</scope>
    <source>
        <strain evidence="2 3">CGMCC 17276</strain>
        <plasmid evidence="3">pa</plasmid>
    </source>
</reference>
<dbReference type="OrthoDB" id="9779952at2"/>
<dbReference type="Pfam" id="PF20091">
    <property type="entry name" value="Abhydrolase_10"/>
    <property type="match status" value="1"/>
</dbReference>
<feature type="domain" description="Alpha/beta hydrolase" evidence="1">
    <location>
        <begin position="283"/>
        <end position="692"/>
    </location>
</feature>
<protein>
    <recommendedName>
        <fullName evidence="1">Alpha/beta hydrolase domain-containing protein</fullName>
    </recommendedName>
</protein>
<evidence type="ECO:0000259" key="1">
    <source>
        <dbReference type="Pfam" id="PF20091"/>
    </source>
</evidence>
<keyword evidence="2" id="KW-0614">Plasmid</keyword>
<evidence type="ECO:0000313" key="2">
    <source>
        <dbReference type="EMBL" id="QHC37429.1"/>
    </source>
</evidence>
<dbReference type="RefSeq" id="WP_159264283.1">
    <property type="nucleotide sequence ID" value="NZ_CP041349.1"/>
</dbReference>
<geneLocation type="plasmid" evidence="3">
    <name>pa</name>
</geneLocation>
<proteinExistence type="predicted"/>
<sequence length="702" mass="77042">MSTRSPTGLTIPRLFAAKSEKNIFPRHSGGLNYRIIFLIYRKKIMIIRLDIRSRRQLPQKKGAHPYEILRGEFHGELNPDIQPNAIITDLKLAPAKMRQRVSYSATFAIIKPIDLQHASGLVLHDIPNRGLSVFGLATGENITPERAQADPDGHIRVISGWQGDIPPHDELQTACVPVARKPNGDKLTGSVLVRLGDMPQACVTLPLVQGLGRPIPCPAPASLDTSSARLLRFEADDRPPVQVASEDWCFGNCDSVPFPGVPDPTKISLREGFDPHFAYVLVYEAVDPKILGIGFAATRDFVTFLRHATSDTSGQPNPLVGAVRWTVASGVSQAGNFLRSFVHLGFNQGEDGRRVFDGMNIHIAARQLPLNVRFGSPSGAANLYELGSEGTLWWGSYDDSVRGRGISSLLTRSRATGTIPKIIETFGSSEFWGLRMSPNLVGTDALADIPLPSNVRRYYFPGVTHYGALTTSFSLQEGQWFPGMPKAVMSGNPNPLGPTMRAVNRMLIAWVMKEREPPPSSYPTIAAGELVEPTATAMGWPRIPNTPVPDGKLNPFLDYALGHDFDYIDLSGIVSMQPPIIRSVLPSLVPRVNEDGNEMTGIPTLHHIVCLGTYTGWNERISGYGIGRGTGFYGGFVPFPISRDERLATNDPRLSLEERYGDHAGFVAKVREVALKLQAEDWLLPEDTRTLIKQAEESNILL</sequence>
<dbReference type="Proteomes" id="UP000464674">
    <property type="component" value="Plasmid pA"/>
</dbReference>
<name>A0A857FUR4_KOMXY</name>